<name>A0ACA9THK2_BIOOC</name>
<protein>
    <submittedName>
        <fullName evidence="1">Uncharacterized protein</fullName>
    </submittedName>
</protein>
<comment type="caution">
    <text evidence="1">The sequence shown here is derived from an EMBL/GenBank/DDBJ whole genome shotgun (WGS) entry which is preliminary data.</text>
</comment>
<sequence length="519" mass="55920">MCTSAIVVHSLIDVARLQRGESVLIHSAAGGVGQTAIRLAKYPGAKMLATVSSEKKKRLLIEEYGIKESHIFNSCDYSFADGILRLTTQRGVDVVINSLAGEALRRAWLCVAPFGRFIELGKRDIYDKSGLDMRPFLDNITFSGLDILTQVISYPDRFEAIGNQVVELLHVGKIVLYPRPDDIVPVVPEGLEGFRLPHDATCVLIGGLGGIGRSVTRLLVERGARHLVFFSRSAASRLEAQALLDELHARGVQAKAFAVGVAEKSQLESVINDDAVYSNMAADDWNASIRSKLLAMRNLHDLLPDDLDLFICLSSIAGIIGSRGQANDNAGSTYQDALAHHRAASGLAATSINLSLVVGISNDVLKIIKAAISGRTPTQVALGASTGGQLDKLAANDPYWFADSRFAVLNQLDRQDTGAAASGHDWKKLLAAAASPDEVYEIALQQLLEGVSKIIKADVEDMDSRKSLPALGIDSLVAIEIRTWLLKEFQADLSVFDIVSNDPLTGFAKKVMPKSALIA</sequence>
<reference evidence="1" key="2">
    <citation type="submission" date="2021-10" db="EMBL/GenBank/DDBJ databases">
        <authorList>
            <person name="Piombo E."/>
        </authorList>
    </citation>
    <scope>NUCLEOTIDE SEQUENCE</scope>
</reference>
<dbReference type="Proteomes" id="UP000836387">
    <property type="component" value="Unassembled WGS sequence"/>
</dbReference>
<keyword evidence="2" id="KW-1185">Reference proteome</keyword>
<dbReference type="EMBL" id="CADEHS020000004">
    <property type="protein sequence ID" value="CAG9940278.1"/>
    <property type="molecule type" value="Genomic_DNA"/>
</dbReference>
<proteinExistence type="predicted"/>
<evidence type="ECO:0000313" key="2">
    <source>
        <dbReference type="Proteomes" id="UP000836387"/>
    </source>
</evidence>
<accession>A0ACA9THK2</accession>
<gene>
    <name evidence="1" type="ORF">CRV2_00010614</name>
</gene>
<reference evidence="1" key="1">
    <citation type="submission" date="2020-04" db="EMBL/GenBank/DDBJ databases">
        <authorList>
            <person name="Broberg M."/>
        </authorList>
    </citation>
    <scope>NUCLEOTIDE SEQUENCE</scope>
</reference>
<evidence type="ECO:0000313" key="1">
    <source>
        <dbReference type="EMBL" id="CAG9940278.1"/>
    </source>
</evidence>
<organism evidence="1 2">
    <name type="scientific">Clonostachys rosea f. rosea IK726</name>
    <dbReference type="NCBI Taxonomy" id="1349383"/>
    <lineage>
        <taxon>Eukaryota</taxon>
        <taxon>Fungi</taxon>
        <taxon>Dikarya</taxon>
        <taxon>Ascomycota</taxon>
        <taxon>Pezizomycotina</taxon>
        <taxon>Sordariomycetes</taxon>
        <taxon>Hypocreomycetidae</taxon>
        <taxon>Hypocreales</taxon>
        <taxon>Bionectriaceae</taxon>
        <taxon>Clonostachys</taxon>
    </lineage>
</organism>